<gene>
    <name evidence="1" type="ORF">IPN91_00570</name>
</gene>
<dbReference type="EMBL" id="JADKCH010000001">
    <property type="protein sequence ID" value="MBK8571140.1"/>
    <property type="molecule type" value="Genomic_DNA"/>
</dbReference>
<evidence type="ECO:0000313" key="2">
    <source>
        <dbReference type="Proteomes" id="UP000709959"/>
    </source>
</evidence>
<protein>
    <submittedName>
        <fullName evidence="1">Uncharacterized protein</fullName>
    </submittedName>
</protein>
<organism evidence="1 2">
    <name type="scientific">Candidatus Geothrix odensensis</name>
    <dbReference type="NCBI Taxonomy" id="2954440"/>
    <lineage>
        <taxon>Bacteria</taxon>
        <taxon>Pseudomonadati</taxon>
        <taxon>Acidobacteriota</taxon>
        <taxon>Holophagae</taxon>
        <taxon>Holophagales</taxon>
        <taxon>Holophagaceae</taxon>
        <taxon>Geothrix</taxon>
    </lineage>
</organism>
<dbReference type="AlphaFoldDB" id="A0A936EZW6"/>
<comment type="caution">
    <text evidence="1">The sequence shown here is derived from an EMBL/GenBank/DDBJ whole genome shotgun (WGS) entry which is preliminary data.</text>
</comment>
<reference evidence="1 2" key="1">
    <citation type="submission" date="2020-10" db="EMBL/GenBank/DDBJ databases">
        <title>Connecting structure to function with the recovery of over 1000 high-quality activated sludge metagenome-assembled genomes encoding full-length rRNA genes using long-read sequencing.</title>
        <authorList>
            <person name="Singleton C.M."/>
            <person name="Petriglieri F."/>
            <person name="Kristensen J.M."/>
            <person name="Kirkegaard R.H."/>
            <person name="Michaelsen T.Y."/>
            <person name="Andersen M.H."/>
            <person name="Karst S.M."/>
            <person name="Dueholm M.S."/>
            <person name="Nielsen P.H."/>
            <person name="Albertsen M."/>
        </authorList>
    </citation>
    <scope>NUCLEOTIDE SEQUENCE [LARGE SCALE GENOMIC DNA]</scope>
    <source>
        <strain evidence="1">OdNE_18-Q3-R46-58_MAXAC.008</strain>
    </source>
</reference>
<name>A0A936EZW6_9BACT</name>
<proteinExistence type="predicted"/>
<accession>A0A936EZW6</accession>
<evidence type="ECO:0000313" key="1">
    <source>
        <dbReference type="EMBL" id="MBK8571140.1"/>
    </source>
</evidence>
<dbReference type="Proteomes" id="UP000709959">
    <property type="component" value="Unassembled WGS sequence"/>
</dbReference>
<sequence>MRFTFKPMTYLVSFTLFVLTFTALGAYVGYGKIADQLLTQAYLEATPLRMQVFPDPQGSTLTWDERVALAQGGFVRVAASQRPPGLDIDGVASGLLLTAQERPEDLRIDAGGRYLFARLLTPARTRAEEITWLCKYDLKHRRLARRTSVNPVLLPAPFRP</sequence>